<proteinExistence type="predicted"/>
<feature type="domain" description="AP2/ERF" evidence="6">
    <location>
        <begin position="63"/>
        <end position="131"/>
    </location>
</feature>
<dbReference type="AlphaFoldDB" id="A0A8X8YJ41"/>
<dbReference type="Proteomes" id="UP000298416">
    <property type="component" value="Unassembled WGS sequence"/>
</dbReference>
<reference evidence="7" key="1">
    <citation type="submission" date="2018-01" db="EMBL/GenBank/DDBJ databases">
        <authorList>
            <person name="Mao J.F."/>
        </authorList>
    </citation>
    <scope>NUCLEOTIDE SEQUENCE</scope>
    <source>
        <strain evidence="7">Huo1</strain>
        <tissue evidence="7">Leaf</tissue>
    </source>
</reference>
<comment type="caution">
    <text evidence="7">The sequence shown here is derived from an EMBL/GenBank/DDBJ whole genome shotgun (WGS) entry which is preliminary data.</text>
</comment>
<dbReference type="PANTHER" id="PTHR32467">
    <property type="entry name" value="AP2-LIKE ETHYLENE-RESPONSIVE TRANSCRIPTION FACTOR"/>
    <property type="match status" value="1"/>
</dbReference>
<dbReference type="InterPro" id="IPR001471">
    <property type="entry name" value="AP2/ERF_dom"/>
</dbReference>
<keyword evidence="8" id="KW-1185">Reference proteome</keyword>
<evidence type="ECO:0000313" key="7">
    <source>
        <dbReference type="EMBL" id="KAG6430846.1"/>
    </source>
</evidence>
<dbReference type="GO" id="GO:0005634">
    <property type="term" value="C:nucleus"/>
    <property type="evidence" value="ECO:0007669"/>
    <property type="project" value="UniProtKB-SubCell"/>
</dbReference>
<sequence>MESVGETKSIAIDSIIPLEDVGLEDCSLPPDSIREAFWKAASAVRSIVSDEGGCVEDPWEESSYEGCMVEKGGGWTEAAGDRVVVVGDAEEKVDDYVIWDIGAYDDEEAAAHAYDLAALKYWGQDTILNFPLSTYQKEILGMDGQSREEYIGSLRRKSRGFSRGVSKYRGVARCVWLQRIG</sequence>
<evidence type="ECO:0000259" key="6">
    <source>
        <dbReference type="PROSITE" id="PS51032"/>
    </source>
</evidence>
<keyword evidence="5" id="KW-0539">Nucleus</keyword>
<accession>A0A8X8YJ41</accession>
<evidence type="ECO:0000256" key="4">
    <source>
        <dbReference type="ARBA" id="ARBA00023163"/>
    </source>
</evidence>
<organism evidence="7">
    <name type="scientific">Salvia splendens</name>
    <name type="common">Scarlet sage</name>
    <dbReference type="NCBI Taxonomy" id="180675"/>
    <lineage>
        <taxon>Eukaryota</taxon>
        <taxon>Viridiplantae</taxon>
        <taxon>Streptophyta</taxon>
        <taxon>Embryophyta</taxon>
        <taxon>Tracheophyta</taxon>
        <taxon>Spermatophyta</taxon>
        <taxon>Magnoliopsida</taxon>
        <taxon>eudicotyledons</taxon>
        <taxon>Gunneridae</taxon>
        <taxon>Pentapetalae</taxon>
        <taxon>asterids</taxon>
        <taxon>lamiids</taxon>
        <taxon>Lamiales</taxon>
        <taxon>Lamiaceae</taxon>
        <taxon>Nepetoideae</taxon>
        <taxon>Mentheae</taxon>
        <taxon>Salviinae</taxon>
        <taxon>Salvia</taxon>
        <taxon>Salvia subgen. Calosphace</taxon>
        <taxon>core Calosphace</taxon>
    </lineage>
</organism>
<dbReference type="InterPro" id="IPR016177">
    <property type="entry name" value="DNA-bd_dom_sf"/>
</dbReference>
<dbReference type="GO" id="GO:0003677">
    <property type="term" value="F:DNA binding"/>
    <property type="evidence" value="ECO:0007669"/>
    <property type="project" value="UniProtKB-KW"/>
</dbReference>
<evidence type="ECO:0000256" key="1">
    <source>
        <dbReference type="ARBA" id="ARBA00004123"/>
    </source>
</evidence>
<dbReference type="EMBL" id="PNBA02000003">
    <property type="protein sequence ID" value="KAG6430846.1"/>
    <property type="molecule type" value="Genomic_DNA"/>
</dbReference>
<evidence type="ECO:0000256" key="3">
    <source>
        <dbReference type="ARBA" id="ARBA00023125"/>
    </source>
</evidence>
<dbReference type="SMART" id="SM00380">
    <property type="entry name" value="AP2"/>
    <property type="match status" value="1"/>
</dbReference>
<evidence type="ECO:0000256" key="2">
    <source>
        <dbReference type="ARBA" id="ARBA00023015"/>
    </source>
</evidence>
<keyword evidence="3" id="KW-0238">DNA-binding</keyword>
<name>A0A8X8YJ41_SALSN</name>
<comment type="subcellular location">
    <subcellularLocation>
        <location evidence="1">Nucleus</location>
    </subcellularLocation>
</comment>
<dbReference type="Gene3D" id="3.30.730.10">
    <property type="entry name" value="AP2/ERF domain"/>
    <property type="match status" value="1"/>
</dbReference>
<keyword evidence="2" id="KW-0805">Transcription regulation</keyword>
<dbReference type="PROSITE" id="PS51032">
    <property type="entry name" value="AP2_ERF"/>
    <property type="match status" value="1"/>
</dbReference>
<dbReference type="PANTHER" id="PTHR32467:SF172">
    <property type="entry name" value="OS09G0423800 PROTEIN"/>
    <property type="match status" value="1"/>
</dbReference>
<evidence type="ECO:0000313" key="8">
    <source>
        <dbReference type="Proteomes" id="UP000298416"/>
    </source>
</evidence>
<dbReference type="SUPFAM" id="SSF54171">
    <property type="entry name" value="DNA-binding domain"/>
    <property type="match status" value="1"/>
</dbReference>
<protein>
    <recommendedName>
        <fullName evidence="6">AP2/ERF domain-containing protein</fullName>
    </recommendedName>
</protein>
<reference evidence="7" key="2">
    <citation type="submission" date="2020-08" db="EMBL/GenBank/DDBJ databases">
        <title>Plant Genome Project.</title>
        <authorList>
            <person name="Zhang R.-G."/>
        </authorList>
    </citation>
    <scope>NUCLEOTIDE SEQUENCE</scope>
    <source>
        <strain evidence="7">Huo1</strain>
        <tissue evidence="7">Leaf</tissue>
    </source>
</reference>
<dbReference type="GO" id="GO:0003700">
    <property type="term" value="F:DNA-binding transcription factor activity"/>
    <property type="evidence" value="ECO:0007669"/>
    <property type="project" value="InterPro"/>
</dbReference>
<keyword evidence="4" id="KW-0804">Transcription</keyword>
<dbReference type="InterPro" id="IPR036955">
    <property type="entry name" value="AP2/ERF_dom_sf"/>
</dbReference>
<gene>
    <name evidence="7" type="ORF">SASPL_108919</name>
</gene>
<evidence type="ECO:0000256" key="5">
    <source>
        <dbReference type="ARBA" id="ARBA00023242"/>
    </source>
</evidence>